<dbReference type="Gene3D" id="3.40.50.1010">
    <property type="entry name" value="5'-nuclease"/>
    <property type="match status" value="1"/>
</dbReference>
<dbReference type="EMBL" id="AP026867">
    <property type="protein sequence ID" value="BDS14652.1"/>
    <property type="molecule type" value="Genomic_DNA"/>
</dbReference>
<evidence type="ECO:0000313" key="1">
    <source>
        <dbReference type="EMBL" id="BDS14652.1"/>
    </source>
</evidence>
<dbReference type="Pfam" id="PF11848">
    <property type="entry name" value="DUF3368"/>
    <property type="match status" value="1"/>
</dbReference>
<dbReference type="InterPro" id="IPR029060">
    <property type="entry name" value="PIN-like_dom_sf"/>
</dbReference>
<dbReference type="Proteomes" id="UP001060919">
    <property type="component" value="Chromosome"/>
</dbReference>
<dbReference type="InterPro" id="IPR021799">
    <property type="entry name" value="PIN-like_prokaryotic"/>
</dbReference>
<accession>A0A916DWC6</accession>
<dbReference type="AlphaFoldDB" id="A0A916DWC6"/>
<dbReference type="RefSeq" id="WP_264789868.1">
    <property type="nucleotide sequence ID" value="NZ_AP026867.1"/>
</dbReference>
<keyword evidence="2" id="KW-1185">Reference proteome</keyword>
<organism evidence="1 2">
    <name type="scientific">Aureispira anguillae</name>
    <dbReference type="NCBI Taxonomy" id="2864201"/>
    <lineage>
        <taxon>Bacteria</taxon>
        <taxon>Pseudomonadati</taxon>
        <taxon>Bacteroidota</taxon>
        <taxon>Saprospiria</taxon>
        <taxon>Saprospirales</taxon>
        <taxon>Saprospiraceae</taxon>
        <taxon>Aureispira</taxon>
    </lineage>
</organism>
<sequence>MNIVVNDANILIDLVELELLVQFFELDFEFYTTDLVFEELHEHQQDALSSYIDNGSLIVNEFSDEELIEINLINAERPRLSQQDCSAFYQARELGATLLTSDNILRKFANENKVNVHGHLWVFDCMVSAETLSPFDASEKLDELCNDVNPRLSLPQTECENRKILWSS</sequence>
<name>A0A916DWC6_9BACT</name>
<gene>
    <name evidence="1" type="ORF">AsAng_0054330</name>
</gene>
<dbReference type="KEGG" id="aup:AsAng_0054330"/>
<evidence type="ECO:0000313" key="2">
    <source>
        <dbReference type="Proteomes" id="UP001060919"/>
    </source>
</evidence>
<protein>
    <recommendedName>
        <fullName evidence="3">PIN domain-containing protein</fullName>
    </recommendedName>
</protein>
<reference evidence="1" key="1">
    <citation type="submission" date="2022-09" db="EMBL/GenBank/DDBJ databases">
        <title>Aureispira anguillicida sp. nov., isolated from Leptocephalus of Japanese eel Anguilla japonica.</title>
        <authorList>
            <person name="Yuasa K."/>
            <person name="Mekata T."/>
            <person name="Ikunari K."/>
        </authorList>
    </citation>
    <scope>NUCLEOTIDE SEQUENCE</scope>
    <source>
        <strain evidence="1">EL160426</strain>
    </source>
</reference>
<evidence type="ECO:0008006" key="3">
    <source>
        <dbReference type="Google" id="ProtNLM"/>
    </source>
</evidence>
<dbReference type="SUPFAM" id="SSF88723">
    <property type="entry name" value="PIN domain-like"/>
    <property type="match status" value="1"/>
</dbReference>
<proteinExistence type="predicted"/>